<dbReference type="Pfam" id="PF18144">
    <property type="entry name" value="SMODS"/>
    <property type="match status" value="1"/>
</dbReference>
<protein>
    <submittedName>
        <fullName evidence="2">Nucleotidyltransferase</fullName>
    </submittedName>
</protein>
<evidence type="ECO:0000313" key="2">
    <source>
        <dbReference type="EMBL" id="PQO37830.1"/>
    </source>
</evidence>
<gene>
    <name evidence="2" type="ORF">C5Y83_07770</name>
</gene>
<feature type="compositionally biased region" description="Polar residues" evidence="1">
    <location>
        <begin position="370"/>
        <end position="383"/>
    </location>
</feature>
<proteinExistence type="predicted"/>
<feature type="region of interest" description="Disordered" evidence="1">
    <location>
        <begin position="343"/>
        <end position="383"/>
    </location>
</feature>
<comment type="caution">
    <text evidence="2">The sequence shown here is derived from an EMBL/GenBank/DDBJ whole genome shotgun (WGS) entry which is preliminary data.</text>
</comment>
<evidence type="ECO:0000313" key="3">
    <source>
        <dbReference type="Proteomes" id="UP000238322"/>
    </source>
</evidence>
<dbReference type="InterPro" id="IPR043519">
    <property type="entry name" value="NT_sf"/>
</dbReference>
<evidence type="ECO:0000256" key="1">
    <source>
        <dbReference type="SAM" id="MobiDB-lite"/>
    </source>
</evidence>
<sequence>MELPSYFTDFLSKIRPTAEQREKMKSEHRQLRDRLAEDDELAPIIIGTFIQGSYRRLTANRPQDGEQCDVDVIVATTMHEDDYTPIQALNKFRGFLNAHYPDKYELQGRSWGIEVDDEVTLDLVPTSAPSEAERQVLESVRAAVWSFPDEPEFSWENEYAPLLNGGVLERYVANVKAATWKDEPLRIPDRLAAVWENTHPLEQIRWTWEKSKSTNGHYVNIVKAIKWWRKLMVLVPKYPKSYPLEHMIGDCCPDAITSVAAGVTLTLESMEALYRPYADSGMVPKLCDRGVADHDVLSRVSVEDFKQFLDAVKSASVVARQALDADTTKESARLWRTLFGDKFPKAPDDDGSDGDDDNNNGSGSGRAFTPRSQNTQISGSRFA</sequence>
<dbReference type="RefSeq" id="WP_105329079.1">
    <property type="nucleotide sequence ID" value="NZ_PUHY01000005.1"/>
</dbReference>
<accession>A0A2S8G0I5</accession>
<name>A0A2S8G0I5_9BACT</name>
<feature type="compositionally biased region" description="Acidic residues" evidence="1">
    <location>
        <begin position="349"/>
        <end position="358"/>
    </location>
</feature>
<dbReference type="SUPFAM" id="SSF81301">
    <property type="entry name" value="Nucleotidyltransferase"/>
    <property type="match status" value="1"/>
</dbReference>
<dbReference type="Proteomes" id="UP000238322">
    <property type="component" value="Unassembled WGS sequence"/>
</dbReference>
<dbReference type="EMBL" id="PUHY01000005">
    <property type="protein sequence ID" value="PQO37830.1"/>
    <property type="molecule type" value="Genomic_DNA"/>
</dbReference>
<keyword evidence="2" id="KW-0808">Transferase</keyword>
<reference evidence="2 3" key="1">
    <citation type="submission" date="2018-02" db="EMBL/GenBank/DDBJ databases">
        <title>Comparative genomes isolates from brazilian mangrove.</title>
        <authorList>
            <person name="Araujo J.E."/>
            <person name="Taketani R.G."/>
            <person name="Silva M.C.P."/>
            <person name="Loureco M.V."/>
            <person name="Andreote F.D."/>
        </authorList>
    </citation>
    <scope>NUCLEOTIDE SEQUENCE [LARGE SCALE GENOMIC DNA]</scope>
    <source>
        <strain evidence="2 3">Hex-1 MGV</strain>
    </source>
</reference>
<organism evidence="2 3">
    <name type="scientific">Blastopirellula marina</name>
    <dbReference type="NCBI Taxonomy" id="124"/>
    <lineage>
        <taxon>Bacteria</taxon>
        <taxon>Pseudomonadati</taxon>
        <taxon>Planctomycetota</taxon>
        <taxon>Planctomycetia</taxon>
        <taxon>Pirellulales</taxon>
        <taxon>Pirellulaceae</taxon>
        <taxon>Blastopirellula</taxon>
    </lineage>
</organism>
<dbReference type="GO" id="GO:0016740">
    <property type="term" value="F:transferase activity"/>
    <property type="evidence" value="ECO:0007669"/>
    <property type="project" value="UniProtKB-KW"/>
</dbReference>
<dbReference type="OrthoDB" id="7572058at2"/>
<dbReference type="AlphaFoldDB" id="A0A2S8G0I5"/>